<keyword evidence="2" id="KW-1185">Reference proteome</keyword>
<gene>
    <name evidence="1" type="ORF">HNR46_002240</name>
</gene>
<dbReference type="AlphaFoldDB" id="A0A840VDU2"/>
<protein>
    <submittedName>
        <fullName evidence="1">Uncharacterized protein</fullName>
    </submittedName>
</protein>
<proteinExistence type="predicted"/>
<dbReference type="EMBL" id="JACHFD010000010">
    <property type="protein sequence ID" value="MBB5351999.1"/>
    <property type="molecule type" value="Genomic_DNA"/>
</dbReference>
<reference evidence="1 2" key="1">
    <citation type="submission" date="2020-08" db="EMBL/GenBank/DDBJ databases">
        <title>Genomic Encyclopedia of Type Strains, Phase IV (KMG-IV): sequencing the most valuable type-strain genomes for metagenomic binning, comparative biology and taxonomic classification.</title>
        <authorList>
            <person name="Goeker M."/>
        </authorList>
    </citation>
    <scope>NUCLEOTIDE SEQUENCE [LARGE SCALE GENOMIC DNA]</scope>
    <source>
        <strain evidence="1 2">YC6886</strain>
    </source>
</reference>
<dbReference type="RefSeq" id="WP_221285121.1">
    <property type="nucleotide sequence ID" value="NZ_JACHFD010000010.1"/>
</dbReference>
<sequence length="65" mass="6627">MAVLAGGAACASRFFSKNAVHTGVSAPSAVSLSIPVEVIEVGGDPVVKRIPIDATGGFSMERRLK</sequence>
<comment type="caution">
    <text evidence="1">The sequence shown here is derived from an EMBL/GenBank/DDBJ whole genome shotgun (WGS) entry which is preliminary data.</text>
</comment>
<organism evidence="1 2">
    <name type="scientific">Haloferula luteola</name>
    <dbReference type="NCBI Taxonomy" id="595692"/>
    <lineage>
        <taxon>Bacteria</taxon>
        <taxon>Pseudomonadati</taxon>
        <taxon>Verrucomicrobiota</taxon>
        <taxon>Verrucomicrobiia</taxon>
        <taxon>Verrucomicrobiales</taxon>
        <taxon>Verrucomicrobiaceae</taxon>
        <taxon>Haloferula</taxon>
    </lineage>
</organism>
<accession>A0A840VDU2</accession>
<evidence type="ECO:0000313" key="1">
    <source>
        <dbReference type="EMBL" id="MBB5351999.1"/>
    </source>
</evidence>
<evidence type="ECO:0000313" key="2">
    <source>
        <dbReference type="Proteomes" id="UP000557717"/>
    </source>
</evidence>
<dbReference type="Proteomes" id="UP000557717">
    <property type="component" value="Unassembled WGS sequence"/>
</dbReference>
<name>A0A840VDU2_9BACT</name>